<evidence type="ECO:0000256" key="2">
    <source>
        <dbReference type="ARBA" id="ARBA00022692"/>
    </source>
</evidence>
<protein>
    <submittedName>
        <fullName evidence="7">DMT family transporter</fullName>
    </submittedName>
</protein>
<evidence type="ECO:0000313" key="8">
    <source>
        <dbReference type="Proteomes" id="UP000594800"/>
    </source>
</evidence>
<accession>A0A7S9QB31</accession>
<feature type="transmembrane region" description="Helical" evidence="5">
    <location>
        <begin position="90"/>
        <end position="107"/>
    </location>
</feature>
<evidence type="ECO:0000256" key="3">
    <source>
        <dbReference type="ARBA" id="ARBA00022989"/>
    </source>
</evidence>
<organism evidence="7 8">
    <name type="scientific">Pontivivens ytuae</name>
    <dbReference type="NCBI Taxonomy" id="2789856"/>
    <lineage>
        <taxon>Bacteria</taxon>
        <taxon>Pseudomonadati</taxon>
        <taxon>Pseudomonadota</taxon>
        <taxon>Alphaproteobacteria</taxon>
        <taxon>Rhodobacterales</taxon>
        <taxon>Paracoccaceae</taxon>
        <taxon>Pontivivens</taxon>
    </lineage>
</organism>
<dbReference type="InterPro" id="IPR000620">
    <property type="entry name" value="EamA_dom"/>
</dbReference>
<dbReference type="GO" id="GO:0016020">
    <property type="term" value="C:membrane"/>
    <property type="evidence" value="ECO:0007669"/>
    <property type="project" value="UniProtKB-SubCell"/>
</dbReference>
<dbReference type="PANTHER" id="PTHR32322">
    <property type="entry name" value="INNER MEMBRANE TRANSPORTER"/>
    <property type="match status" value="1"/>
</dbReference>
<name>A0A7S9QB31_9RHOB</name>
<evidence type="ECO:0000256" key="4">
    <source>
        <dbReference type="ARBA" id="ARBA00023136"/>
    </source>
</evidence>
<keyword evidence="3 5" id="KW-1133">Transmembrane helix</keyword>
<keyword evidence="4 5" id="KW-0472">Membrane</keyword>
<dbReference type="SUPFAM" id="SSF103481">
    <property type="entry name" value="Multidrug resistance efflux transporter EmrE"/>
    <property type="match status" value="1"/>
</dbReference>
<feature type="transmembrane region" description="Helical" evidence="5">
    <location>
        <begin position="64"/>
        <end position="84"/>
    </location>
</feature>
<dbReference type="Pfam" id="PF00892">
    <property type="entry name" value="EamA"/>
    <property type="match status" value="1"/>
</dbReference>
<feature type="transmembrane region" description="Helical" evidence="5">
    <location>
        <begin position="226"/>
        <end position="247"/>
    </location>
</feature>
<dbReference type="AlphaFoldDB" id="A0A7S9QB31"/>
<feature type="transmembrane region" description="Helical" evidence="5">
    <location>
        <begin position="114"/>
        <end position="135"/>
    </location>
</feature>
<reference evidence="7 8" key="1">
    <citation type="submission" date="2020-11" db="EMBL/GenBank/DDBJ databases">
        <title>Description of Pontivivens ytuae sp. nov. isolated from deep sea sediment of Mariana Trench.</title>
        <authorList>
            <person name="Wang Z."/>
            <person name="Sun Q.-L."/>
            <person name="Xu X.-D."/>
            <person name="Tang Y.-Z."/>
            <person name="Zhang J."/>
        </authorList>
    </citation>
    <scope>NUCLEOTIDE SEQUENCE [LARGE SCALE GENOMIC DNA]</scope>
    <source>
        <strain evidence="7 8">MT2928</strain>
    </source>
</reference>
<feature type="transmembrane region" description="Helical" evidence="5">
    <location>
        <begin position="194"/>
        <end position="219"/>
    </location>
</feature>
<keyword evidence="2 5" id="KW-0812">Transmembrane</keyword>
<feature type="domain" description="EamA" evidence="6">
    <location>
        <begin position="141"/>
        <end position="268"/>
    </location>
</feature>
<feature type="transmembrane region" description="Helical" evidence="5">
    <location>
        <begin position="171"/>
        <end position="188"/>
    </location>
</feature>
<keyword evidence="8" id="KW-1185">Reference proteome</keyword>
<dbReference type="PANTHER" id="PTHR32322:SF9">
    <property type="entry name" value="AMINO-ACID METABOLITE EFFLUX PUMP-RELATED"/>
    <property type="match status" value="1"/>
</dbReference>
<feature type="transmembrane region" description="Helical" evidence="5">
    <location>
        <begin position="141"/>
        <end position="159"/>
    </location>
</feature>
<feature type="transmembrane region" description="Helical" evidence="5">
    <location>
        <begin position="33"/>
        <end position="52"/>
    </location>
</feature>
<evidence type="ECO:0000259" key="6">
    <source>
        <dbReference type="Pfam" id="PF00892"/>
    </source>
</evidence>
<sequence>MRLVLLTLLVLIAFASNSVLTRAGLVAGGIGPGAFTAIRLISGAAVLALLMARRGVLPWVGGSLSGALTLYVYAVALSFSYIAIPTGLGALILFGAVQVTMIIGGLVRGQAMSPLRWIGSALALAGLAVLGAPGADAPVPWAALVMGISGVAWGLYSLIGARGGDPTVATAGNFVLAAPLGLLTWIVAPGDWPAWQGVVLALVSGGITSALGYALWYAILPRLDAAVAGLAQLTVPLIALGGGMLFLAEPATWRFALAAFLILGGVGLGLIRR</sequence>
<feature type="transmembrane region" description="Helical" evidence="5">
    <location>
        <begin position="253"/>
        <end position="271"/>
    </location>
</feature>
<dbReference type="KEGG" id="poz:I0K15_11410"/>
<dbReference type="Proteomes" id="UP000594800">
    <property type="component" value="Chromosome"/>
</dbReference>
<dbReference type="EMBL" id="CP064942">
    <property type="protein sequence ID" value="QPH52433.1"/>
    <property type="molecule type" value="Genomic_DNA"/>
</dbReference>
<gene>
    <name evidence="7" type="ORF">I0K15_11410</name>
</gene>
<evidence type="ECO:0000256" key="5">
    <source>
        <dbReference type="SAM" id="Phobius"/>
    </source>
</evidence>
<proteinExistence type="predicted"/>
<dbReference type="RefSeq" id="WP_196101647.1">
    <property type="nucleotide sequence ID" value="NZ_CP064942.1"/>
</dbReference>
<comment type="subcellular location">
    <subcellularLocation>
        <location evidence="1">Membrane</location>
        <topology evidence="1">Multi-pass membrane protein</topology>
    </subcellularLocation>
</comment>
<dbReference type="InterPro" id="IPR050638">
    <property type="entry name" value="AA-Vitamin_Transporters"/>
</dbReference>
<dbReference type="InterPro" id="IPR037185">
    <property type="entry name" value="EmrE-like"/>
</dbReference>
<evidence type="ECO:0000313" key="7">
    <source>
        <dbReference type="EMBL" id="QPH52433.1"/>
    </source>
</evidence>
<evidence type="ECO:0000256" key="1">
    <source>
        <dbReference type="ARBA" id="ARBA00004141"/>
    </source>
</evidence>